<keyword evidence="10" id="KW-0961">Cell wall biogenesis/degradation</keyword>
<evidence type="ECO:0000256" key="3">
    <source>
        <dbReference type="ARBA" id="ARBA00022525"/>
    </source>
</evidence>
<comment type="caution">
    <text evidence="14">The sequence shown here is derived from an EMBL/GenBank/DDBJ whole genome shotgun (WGS) entry which is preliminary data.</text>
</comment>
<dbReference type="InterPro" id="IPR011050">
    <property type="entry name" value="Pectin_lyase_fold/virulence"/>
</dbReference>
<dbReference type="PANTHER" id="PTHR31736:SF9">
    <property type="entry name" value="ENDO-XYLOGALACTURONAN HYDROLASE A-RELATED"/>
    <property type="match status" value="1"/>
</dbReference>
<keyword evidence="15" id="KW-1185">Reference proteome</keyword>
<dbReference type="Gene3D" id="2.160.20.10">
    <property type="entry name" value="Single-stranded right-handed beta-helix, Pectin lyase-like"/>
    <property type="match status" value="1"/>
</dbReference>
<sequence>MSAGYEVIDDSPAINEALRNCGNGGTIILSSTQIYTIRTPVDFSPCKNCDFQIEGTVLAASDQWDYWQNSANSFFTVANAHGVRIRSVTGKGVVDGNGVGFWGRPWSPRRGGTPFVHITNGSTGISVENLHFKNVMQRFFILDGNSSSLSFKDLRFTTEGQPATLAEFDTFGYEMREVRDVDIDNVTMDFRSTAPVGICIAFDKNTSNVRVRNSSCRGWGGALVMFGTIFPELRSNGTASNITVSDFTFDGTMAAGMKSWWAPPYATFVRDVVWDGVTVKSGTPAGVDACYASMRSTRYYPQCVEQVETHVEVWFRNFRGKVGSPPDWGIVNKHSSIKGYFENWVDSA</sequence>
<dbReference type="EMBL" id="JAADJZ010000004">
    <property type="protein sequence ID" value="KAF2875588.1"/>
    <property type="molecule type" value="Genomic_DNA"/>
</dbReference>
<evidence type="ECO:0000256" key="1">
    <source>
        <dbReference type="ARBA" id="ARBA00004613"/>
    </source>
</evidence>
<evidence type="ECO:0000256" key="8">
    <source>
        <dbReference type="ARBA" id="ARBA00023277"/>
    </source>
</evidence>
<evidence type="ECO:0000256" key="4">
    <source>
        <dbReference type="ARBA" id="ARBA00022729"/>
    </source>
</evidence>
<dbReference type="GO" id="GO:0004650">
    <property type="term" value="F:polygalacturonase activity"/>
    <property type="evidence" value="ECO:0007669"/>
    <property type="project" value="InterPro"/>
</dbReference>
<evidence type="ECO:0000256" key="9">
    <source>
        <dbReference type="ARBA" id="ARBA00023295"/>
    </source>
</evidence>
<keyword evidence="4" id="KW-0732">Signal</keyword>
<evidence type="ECO:0000256" key="5">
    <source>
        <dbReference type="ARBA" id="ARBA00022737"/>
    </source>
</evidence>
<protein>
    <submittedName>
        <fullName evidence="14">Pectin lyase fold/virulence factor</fullName>
    </submittedName>
</protein>
<keyword evidence="3" id="KW-0964">Secreted</keyword>
<name>A0A7C8IBU2_9PLEO</name>
<reference evidence="14 15" key="1">
    <citation type="submission" date="2020-01" db="EMBL/GenBank/DDBJ databases">
        <authorList>
            <consortium name="DOE Joint Genome Institute"/>
            <person name="Haridas S."/>
            <person name="Albert R."/>
            <person name="Binder M."/>
            <person name="Bloem J."/>
            <person name="Labutti K."/>
            <person name="Salamov A."/>
            <person name="Andreopoulos B."/>
            <person name="Baker S.E."/>
            <person name="Barry K."/>
            <person name="Bills G."/>
            <person name="Bluhm B.H."/>
            <person name="Cannon C."/>
            <person name="Castanera R."/>
            <person name="Culley D.E."/>
            <person name="Daum C."/>
            <person name="Ezra D."/>
            <person name="Gonzalez J.B."/>
            <person name="Henrissat B."/>
            <person name="Kuo A."/>
            <person name="Liang C."/>
            <person name="Lipzen A."/>
            <person name="Lutzoni F."/>
            <person name="Magnuson J."/>
            <person name="Mondo S."/>
            <person name="Nolan M."/>
            <person name="Ohm R."/>
            <person name="Pangilinan J."/>
            <person name="Park H.-J.H."/>
            <person name="Ramirez L."/>
            <person name="Alfaro M."/>
            <person name="Sun H."/>
            <person name="Tritt A."/>
            <person name="Yoshinaga Y."/>
            <person name="Zwiers L.-H.L."/>
            <person name="Turgeon B.G."/>
            <person name="Goodwin S.B."/>
            <person name="Spatafora J.W."/>
            <person name="Crous P.W."/>
            <person name="Grigoriev I.V."/>
        </authorList>
    </citation>
    <scope>NUCLEOTIDE SEQUENCE [LARGE SCALE GENOMIC DNA]</scope>
    <source>
        <strain evidence="14 15">CBS 611.86</strain>
    </source>
</reference>
<dbReference type="GO" id="GO:0071555">
    <property type="term" value="P:cell wall organization"/>
    <property type="evidence" value="ECO:0007669"/>
    <property type="project" value="UniProtKB-KW"/>
</dbReference>
<dbReference type="GO" id="GO:0016829">
    <property type="term" value="F:lyase activity"/>
    <property type="evidence" value="ECO:0007669"/>
    <property type="project" value="UniProtKB-KW"/>
</dbReference>
<dbReference type="Pfam" id="PF00295">
    <property type="entry name" value="Glyco_hydro_28"/>
    <property type="match status" value="1"/>
</dbReference>
<evidence type="ECO:0000256" key="6">
    <source>
        <dbReference type="ARBA" id="ARBA00022801"/>
    </source>
</evidence>
<evidence type="ECO:0000256" key="2">
    <source>
        <dbReference type="ARBA" id="ARBA00008834"/>
    </source>
</evidence>
<dbReference type="SUPFAM" id="SSF51126">
    <property type="entry name" value="Pectin lyase-like"/>
    <property type="match status" value="1"/>
</dbReference>
<comment type="similarity">
    <text evidence="2 13">Belongs to the glycosyl hydrolase 28 family.</text>
</comment>
<gene>
    <name evidence="14" type="ORF">BDV95DRAFT_603004</name>
</gene>
<evidence type="ECO:0000256" key="13">
    <source>
        <dbReference type="RuleBase" id="RU361169"/>
    </source>
</evidence>
<evidence type="ECO:0000313" key="14">
    <source>
        <dbReference type="EMBL" id="KAF2875588.1"/>
    </source>
</evidence>
<dbReference type="InterPro" id="IPR012334">
    <property type="entry name" value="Pectin_lyas_fold"/>
</dbReference>
<keyword evidence="11" id="KW-0624">Polysaccharide degradation</keyword>
<dbReference type="AlphaFoldDB" id="A0A7C8IBU2"/>
<accession>A0A7C8IBU2</accession>
<keyword evidence="8" id="KW-0119">Carbohydrate metabolism</keyword>
<evidence type="ECO:0000256" key="12">
    <source>
        <dbReference type="ARBA" id="ARBA00037278"/>
    </source>
</evidence>
<dbReference type="InterPro" id="IPR000743">
    <property type="entry name" value="Glyco_hydro_28"/>
</dbReference>
<evidence type="ECO:0000313" key="15">
    <source>
        <dbReference type="Proteomes" id="UP000481861"/>
    </source>
</evidence>
<dbReference type="OrthoDB" id="187139at2759"/>
<evidence type="ECO:0000256" key="10">
    <source>
        <dbReference type="ARBA" id="ARBA00023316"/>
    </source>
</evidence>
<keyword evidence="5" id="KW-0677">Repeat</keyword>
<evidence type="ECO:0000256" key="7">
    <source>
        <dbReference type="ARBA" id="ARBA00023180"/>
    </source>
</evidence>
<comment type="function">
    <text evidence="12">Pectinolytic enzyme involved in the degradation of xylogalacturonan (xga), a galacturonan backbone heavily substituted with xylose, and which is one important component of the hairy regions of pectin. Activity requires a galacturonic acid backbone substituted with xylose.</text>
</comment>
<dbReference type="GO" id="GO:0005576">
    <property type="term" value="C:extracellular region"/>
    <property type="evidence" value="ECO:0007669"/>
    <property type="project" value="UniProtKB-SubCell"/>
</dbReference>
<dbReference type="Proteomes" id="UP000481861">
    <property type="component" value="Unassembled WGS sequence"/>
</dbReference>
<keyword evidence="6 13" id="KW-0378">Hydrolase</keyword>
<organism evidence="14 15">
    <name type="scientific">Massariosphaeria phaeospora</name>
    <dbReference type="NCBI Taxonomy" id="100035"/>
    <lineage>
        <taxon>Eukaryota</taxon>
        <taxon>Fungi</taxon>
        <taxon>Dikarya</taxon>
        <taxon>Ascomycota</taxon>
        <taxon>Pezizomycotina</taxon>
        <taxon>Dothideomycetes</taxon>
        <taxon>Pleosporomycetidae</taxon>
        <taxon>Pleosporales</taxon>
        <taxon>Pleosporales incertae sedis</taxon>
        <taxon>Massariosphaeria</taxon>
    </lineage>
</organism>
<keyword evidence="9 13" id="KW-0326">Glycosidase</keyword>
<evidence type="ECO:0000256" key="11">
    <source>
        <dbReference type="ARBA" id="ARBA00023326"/>
    </source>
</evidence>
<dbReference type="GO" id="GO:0000272">
    <property type="term" value="P:polysaccharide catabolic process"/>
    <property type="evidence" value="ECO:0007669"/>
    <property type="project" value="UniProtKB-KW"/>
</dbReference>
<comment type="subcellular location">
    <subcellularLocation>
        <location evidence="1">Secreted</location>
    </subcellularLocation>
</comment>
<keyword evidence="7" id="KW-0325">Glycoprotein</keyword>
<dbReference type="PANTHER" id="PTHR31736">
    <property type="match status" value="1"/>
</dbReference>
<proteinExistence type="inferred from homology"/>
<keyword evidence="14" id="KW-0456">Lyase</keyword>